<dbReference type="STRING" id="81857.IV38_GL001692"/>
<evidence type="ECO:0000256" key="2">
    <source>
        <dbReference type="ARBA" id="ARBA00022475"/>
    </source>
</evidence>
<comment type="subcellular location">
    <subcellularLocation>
        <location evidence="1 6">Cell membrane</location>
        <topology evidence="1 6">Multi-pass membrane protein</topology>
    </subcellularLocation>
</comment>
<reference evidence="10 11" key="1">
    <citation type="journal article" date="2015" name="Genome Announc.">
        <title>Expanding the biotechnology potential of lactobacilli through comparative genomics of 213 strains and associated genera.</title>
        <authorList>
            <person name="Sun Z."/>
            <person name="Harris H.M."/>
            <person name="McCann A."/>
            <person name="Guo C."/>
            <person name="Argimon S."/>
            <person name="Zhang W."/>
            <person name="Yang X."/>
            <person name="Jeffery I.B."/>
            <person name="Cooney J.C."/>
            <person name="Kagawa T.F."/>
            <person name="Liu W."/>
            <person name="Song Y."/>
            <person name="Salvetti E."/>
            <person name="Wrobel A."/>
            <person name="Rasinkangas P."/>
            <person name="Parkhill J."/>
            <person name="Rea M.C."/>
            <person name="O'Sullivan O."/>
            <person name="Ritari J."/>
            <person name="Douillard F.P."/>
            <person name="Paul Ross R."/>
            <person name="Yang R."/>
            <person name="Briner A.E."/>
            <person name="Felis G.E."/>
            <person name="de Vos W.M."/>
            <person name="Barrangou R."/>
            <person name="Klaenhammer T.R."/>
            <person name="Caufield P.W."/>
            <person name="Cui Y."/>
            <person name="Zhang H."/>
            <person name="O'Toole P.W."/>
        </authorList>
    </citation>
    <scope>NUCLEOTIDE SEQUENCE [LARGE SCALE GENOMIC DNA]</scope>
    <source>
        <strain evidence="8 11">ATCC BAA-66</strain>
        <strain evidence="9 10">DSM 13344</strain>
    </source>
</reference>
<comment type="similarity">
    <text evidence="6">Belongs to the TVP38/TMEM64 family.</text>
</comment>
<feature type="transmembrane region" description="Helical" evidence="6">
    <location>
        <begin position="167"/>
        <end position="188"/>
    </location>
</feature>
<dbReference type="OrthoDB" id="371137at2"/>
<dbReference type="InterPro" id="IPR032816">
    <property type="entry name" value="VTT_dom"/>
</dbReference>
<evidence type="ECO:0000256" key="1">
    <source>
        <dbReference type="ARBA" id="ARBA00004651"/>
    </source>
</evidence>
<organism evidence="8 11">
    <name type="scientific">Lactobacillus selangorensis</name>
    <dbReference type="NCBI Taxonomy" id="81857"/>
    <lineage>
        <taxon>Bacteria</taxon>
        <taxon>Bacillati</taxon>
        <taxon>Bacillota</taxon>
        <taxon>Bacilli</taxon>
        <taxon>Lactobacillales</taxon>
        <taxon>Lactobacillaceae</taxon>
        <taxon>Lactobacillus</taxon>
    </lineage>
</organism>
<dbReference type="PATRIC" id="fig|81857.3.peg.1702"/>
<feature type="transmembrane region" description="Helical" evidence="6">
    <location>
        <begin position="80"/>
        <end position="104"/>
    </location>
</feature>
<evidence type="ECO:0000256" key="3">
    <source>
        <dbReference type="ARBA" id="ARBA00022692"/>
    </source>
</evidence>
<dbReference type="AlphaFoldDB" id="A0A0R2FIY6"/>
<dbReference type="InterPro" id="IPR015414">
    <property type="entry name" value="TMEM64"/>
</dbReference>
<name>A0A0R2FIY6_9LACO</name>
<evidence type="ECO:0000259" key="7">
    <source>
        <dbReference type="Pfam" id="PF09335"/>
    </source>
</evidence>
<keyword evidence="2 6" id="KW-1003">Cell membrane</keyword>
<evidence type="ECO:0000313" key="8">
    <source>
        <dbReference type="EMBL" id="KRN28238.1"/>
    </source>
</evidence>
<keyword evidence="4 6" id="KW-1133">Transmembrane helix</keyword>
<dbReference type="EMBL" id="JQAT01000004">
    <property type="protein sequence ID" value="KRN28238.1"/>
    <property type="molecule type" value="Genomic_DNA"/>
</dbReference>
<feature type="transmembrane region" description="Helical" evidence="6">
    <location>
        <begin position="137"/>
        <end position="160"/>
    </location>
</feature>
<evidence type="ECO:0000256" key="6">
    <source>
        <dbReference type="RuleBase" id="RU366058"/>
    </source>
</evidence>
<keyword evidence="10" id="KW-1185">Reference proteome</keyword>
<dbReference type="PANTHER" id="PTHR12677">
    <property type="entry name" value="GOLGI APPARATUS MEMBRANE PROTEIN TVP38-RELATED"/>
    <property type="match status" value="1"/>
</dbReference>
<dbReference type="Proteomes" id="UP000051751">
    <property type="component" value="Unassembled WGS sequence"/>
</dbReference>
<proteinExistence type="inferred from homology"/>
<evidence type="ECO:0000256" key="4">
    <source>
        <dbReference type="ARBA" id="ARBA00022989"/>
    </source>
</evidence>
<dbReference type="RefSeq" id="WP_057769989.1">
    <property type="nucleotide sequence ID" value="NZ_JQAT01000004.1"/>
</dbReference>
<feature type="domain" description="VTT" evidence="7">
    <location>
        <begin position="68"/>
        <end position="185"/>
    </location>
</feature>
<dbReference type="Proteomes" id="UP000051645">
    <property type="component" value="Unassembled WGS sequence"/>
</dbReference>
<evidence type="ECO:0000313" key="11">
    <source>
        <dbReference type="Proteomes" id="UP000051751"/>
    </source>
</evidence>
<feature type="transmembrane region" description="Helical" evidence="6">
    <location>
        <begin position="49"/>
        <end position="68"/>
    </location>
</feature>
<accession>A0A0R2FIY6</accession>
<comment type="caution">
    <text evidence="8">The sequence shown here is derived from an EMBL/GenBank/DDBJ whole genome shotgun (WGS) entry which is preliminary data.</text>
</comment>
<keyword evidence="5 6" id="KW-0472">Membrane</keyword>
<evidence type="ECO:0000313" key="10">
    <source>
        <dbReference type="Proteomes" id="UP000051645"/>
    </source>
</evidence>
<keyword evidence="3 6" id="KW-0812">Transmembrane</keyword>
<gene>
    <name evidence="8" type="ORF">IV38_GL001692</name>
    <name evidence="9" type="ORF">IV40_GL001523</name>
</gene>
<dbReference type="PANTHER" id="PTHR12677:SF49">
    <property type="entry name" value="TVP38_TMEM64 FAMILY MEMBRANE PROTEIN"/>
    <property type="match status" value="1"/>
</dbReference>
<dbReference type="Pfam" id="PF09335">
    <property type="entry name" value="VTT_dom"/>
    <property type="match status" value="1"/>
</dbReference>
<evidence type="ECO:0000256" key="5">
    <source>
        <dbReference type="ARBA" id="ARBA00023136"/>
    </source>
</evidence>
<sequence>MQAATSRRLINLVSIVTLIASVAVSIYWLQQGVFQNPQALQSYLGASGWMGAVFFVLIQIIQVVIPIIPGGISTAAGVLIFGPVWGFVYNYVGIVVGSLINFLLARRYGQAFILHVVSPKTYQKYTHWLDHQQKFDWFFGLAILAPVAPDDILCLIAGLTKMSFKKFTWIILLAKPATILTYSLALVYGSQWLSQLF</sequence>
<feature type="transmembrane region" description="Helical" evidence="6">
    <location>
        <begin position="9"/>
        <end position="29"/>
    </location>
</feature>
<dbReference type="GO" id="GO:0005886">
    <property type="term" value="C:plasma membrane"/>
    <property type="evidence" value="ECO:0007669"/>
    <property type="project" value="UniProtKB-SubCell"/>
</dbReference>
<protein>
    <recommendedName>
        <fullName evidence="6">TVP38/TMEM64 family membrane protein</fullName>
    </recommendedName>
</protein>
<evidence type="ECO:0000313" key="9">
    <source>
        <dbReference type="EMBL" id="KRN30886.1"/>
    </source>
</evidence>
<dbReference type="EMBL" id="JQAZ01000005">
    <property type="protein sequence ID" value="KRN30886.1"/>
    <property type="molecule type" value="Genomic_DNA"/>
</dbReference>